<keyword evidence="3" id="KW-1185">Reference proteome</keyword>
<dbReference type="Proteomes" id="UP000593579">
    <property type="component" value="Unassembled WGS sequence"/>
</dbReference>
<feature type="region of interest" description="Disordered" evidence="1">
    <location>
        <begin position="1"/>
        <end position="26"/>
    </location>
</feature>
<protein>
    <submittedName>
        <fullName evidence="2">Uncharacterized protein</fullName>
    </submittedName>
</protein>
<dbReference type="AlphaFoldDB" id="A0A7J9CHI8"/>
<name>A0A7J9CHI8_GOSGO</name>
<dbReference type="EMBL" id="JABEZY010000010">
    <property type="protein sequence ID" value="MBA0747939.1"/>
    <property type="molecule type" value="Genomic_DNA"/>
</dbReference>
<accession>A0A7J9CHI8</accession>
<sequence>MEEELANLNLIDEEEDAFHEEATVVD</sequence>
<proteinExistence type="predicted"/>
<evidence type="ECO:0000256" key="1">
    <source>
        <dbReference type="SAM" id="MobiDB-lite"/>
    </source>
</evidence>
<evidence type="ECO:0000313" key="2">
    <source>
        <dbReference type="EMBL" id="MBA0747939.1"/>
    </source>
</evidence>
<evidence type="ECO:0000313" key="3">
    <source>
        <dbReference type="Proteomes" id="UP000593579"/>
    </source>
</evidence>
<comment type="caution">
    <text evidence="2">The sequence shown here is derived from an EMBL/GenBank/DDBJ whole genome shotgun (WGS) entry which is preliminary data.</text>
</comment>
<organism evidence="2 3">
    <name type="scientific">Gossypium gossypioides</name>
    <name type="common">Mexican cotton</name>
    <name type="synonym">Selera gossypioides</name>
    <dbReference type="NCBI Taxonomy" id="34282"/>
    <lineage>
        <taxon>Eukaryota</taxon>
        <taxon>Viridiplantae</taxon>
        <taxon>Streptophyta</taxon>
        <taxon>Embryophyta</taxon>
        <taxon>Tracheophyta</taxon>
        <taxon>Spermatophyta</taxon>
        <taxon>Magnoliopsida</taxon>
        <taxon>eudicotyledons</taxon>
        <taxon>Gunneridae</taxon>
        <taxon>Pentapetalae</taxon>
        <taxon>rosids</taxon>
        <taxon>malvids</taxon>
        <taxon>Malvales</taxon>
        <taxon>Malvaceae</taxon>
        <taxon>Malvoideae</taxon>
        <taxon>Gossypium</taxon>
    </lineage>
</organism>
<gene>
    <name evidence="2" type="ORF">Gogos_004800</name>
</gene>
<reference evidence="2 3" key="1">
    <citation type="journal article" date="2019" name="Genome Biol. Evol.">
        <title>Insights into the evolution of the New World diploid cottons (Gossypium, subgenus Houzingenia) based on genome sequencing.</title>
        <authorList>
            <person name="Grover C.E."/>
            <person name="Arick M.A. 2nd"/>
            <person name="Thrash A."/>
            <person name="Conover J.L."/>
            <person name="Sanders W.S."/>
            <person name="Peterson D.G."/>
            <person name="Frelichowski J.E."/>
            <person name="Scheffler J.A."/>
            <person name="Scheffler B.E."/>
            <person name="Wendel J.F."/>
        </authorList>
    </citation>
    <scope>NUCLEOTIDE SEQUENCE [LARGE SCALE GENOMIC DNA]</scope>
    <source>
        <strain evidence="2">5</strain>
        <tissue evidence="2">Leaf</tissue>
    </source>
</reference>
<feature type="compositionally biased region" description="Acidic residues" evidence="1">
    <location>
        <begin position="1"/>
        <end position="18"/>
    </location>
</feature>